<dbReference type="AlphaFoldDB" id="A0A1S4JGV7"/>
<evidence type="ECO:0000256" key="8">
    <source>
        <dbReference type="ARBA" id="ARBA00023170"/>
    </source>
</evidence>
<feature type="transmembrane region" description="Helical" evidence="10">
    <location>
        <begin position="126"/>
        <end position="151"/>
    </location>
</feature>
<evidence type="ECO:0000256" key="3">
    <source>
        <dbReference type="ARBA" id="ARBA00022606"/>
    </source>
</evidence>
<dbReference type="GO" id="GO:0007165">
    <property type="term" value="P:signal transduction"/>
    <property type="evidence" value="ECO:0007669"/>
    <property type="project" value="UniProtKB-KW"/>
</dbReference>
<protein>
    <recommendedName>
        <fullName evidence="10">Odorant receptor</fullName>
    </recommendedName>
</protein>
<dbReference type="OrthoDB" id="7964808at2759"/>
<keyword evidence="8 10" id="KW-0675">Receptor</keyword>
<evidence type="ECO:0000256" key="5">
    <source>
        <dbReference type="ARBA" id="ARBA00022725"/>
    </source>
</evidence>
<keyword evidence="4 10" id="KW-0812">Transmembrane</keyword>
<evidence type="ECO:0000256" key="2">
    <source>
        <dbReference type="ARBA" id="ARBA00022475"/>
    </source>
</evidence>
<dbReference type="PANTHER" id="PTHR21137">
    <property type="entry name" value="ODORANT RECEPTOR"/>
    <property type="match status" value="1"/>
</dbReference>
<feature type="transmembrane region" description="Helical" evidence="10">
    <location>
        <begin position="261"/>
        <end position="283"/>
    </location>
</feature>
<dbReference type="EnsemblMetazoa" id="CPIJ005921-RA">
    <property type="protein sequence ID" value="CPIJ005921-PA"/>
    <property type="gene ID" value="CPIJ005921"/>
</dbReference>
<feature type="transmembrane region" description="Helical" evidence="10">
    <location>
        <begin position="289"/>
        <end position="309"/>
    </location>
</feature>
<keyword evidence="5 10" id="KW-0552">Olfaction</keyword>
<dbReference type="Pfam" id="PF02949">
    <property type="entry name" value="7tm_6"/>
    <property type="match status" value="1"/>
</dbReference>
<keyword evidence="9 10" id="KW-0807">Transducer</keyword>
<dbReference type="GO" id="GO:0005886">
    <property type="term" value="C:plasma membrane"/>
    <property type="evidence" value="ECO:0007669"/>
    <property type="project" value="UniProtKB-SubCell"/>
</dbReference>
<sequence length="385" mass="44861">MSSLQLYQQNKKILIFSSKIVGAEVWTSTQMLTPSSYVLLLQMAVYFYSNFWTAYHYRDDIIMGMKVLNCTGIAIQLSAKFFIAVFRKKDFLALCVLIENELYQKYASTAEPEGQILYDYAKKYHILLRVIMFLYFASLFVFGLYPLYIFLDQGEIIPLFMFEIPYVDWHTTGGLIATYAVQVITYVTGIFGIILADGLFIHYVVHAIVFMEIFEIHLHQLGIMLQNQDQDDEGSETANRWKQSLREHQQISQFMSEVETFSGLICLILVFTSVFAICDNIILTAVTDWYASILFLFVCFVQLTIYFTIGNMIERKFDSMDLSIMQFPWYLLNITQRKEYSFVVNRMQSPMILTICGFSPLNFESYMAILKALYQFVMMIFNFVA</sequence>
<keyword evidence="7 10" id="KW-0472">Membrane</keyword>
<dbReference type="VEuPathDB" id="VectorBase:CPIJ005921"/>
<comment type="subcellular location">
    <subcellularLocation>
        <location evidence="1 10">Cell membrane</location>
        <topology evidence="1 10">Multi-pass membrane protein</topology>
    </subcellularLocation>
</comment>
<keyword evidence="2" id="KW-1003">Cell membrane</keyword>
<organism evidence="11 12">
    <name type="scientific">Culex quinquefasciatus</name>
    <name type="common">Southern house mosquito</name>
    <name type="synonym">Culex pungens</name>
    <dbReference type="NCBI Taxonomy" id="7176"/>
    <lineage>
        <taxon>Eukaryota</taxon>
        <taxon>Metazoa</taxon>
        <taxon>Ecdysozoa</taxon>
        <taxon>Arthropoda</taxon>
        <taxon>Hexapoda</taxon>
        <taxon>Insecta</taxon>
        <taxon>Pterygota</taxon>
        <taxon>Neoptera</taxon>
        <taxon>Endopterygota</taxon>
        <taxon>Diptera</taxon>
        <taxon>Nematocera</taxon>
        <taxon>Culicoidea</taxon>
        <taxon>Culicidae</taxon>
        <taxon>Culicinae</taxon>
        <taxon>Culicini</taxon>
        <taxon>Culex</taxon>
        <taxon>Culex</taxon>
    </lineage>
</organism>
<proteinExistence type="inferred from homology"/>
<evidence type="ECO:0000256" key="6">
    <source>
        <dbReference type="ARBA" id="ARBA00022989"/>
    </source>
</evidence>
<feature type="transmembrane region" description="Helical" evidence="10">
    <location>
        <begin position="67"/>
        <end position="86"/>
    </location>
</feature>
<reference evidence="11" key="1">
    <citation type="submission" date="2021-02" db="UniProtKB">
        <authorList>
            <consortium name="EnsemblMetazoa"/>
        </authorList>
    </citation>
    <scope>IDENTIFICATION</scope>
    <source>
        <strain evidence="11">JHB</strain>
    </source>
</reference>
<evidence type="ECO:0000313" key="11">
    <source>
        <dbReference type="EnsemblMetazoa" id="CPIJ005921-PA"/>
    </source>
</evidence>
<dbReference type="InterPro" id="IPR004117">
    <property type="entry name" value="7tm6_olfct_rcpt"/>
</dbReference>
<name>A0A1S4JGV7_CULQU</name>
<evidence type="ECO:0000256" key="7">
    <source>
        <dbReference type="ARBA" id="ARBA00023136"/>
    </source>
</evidence>
<dbReference type="InParanoid" id="A0A1S4JGV7"/>
<dbReference type="VEuPathDB" id="VectorBase:CQUJHB001954"/>
<evidence type="ECO:0000313" key="12">
    <source>
        <dbReference type="Proteomes" id="UP000002320"/>
    </source>
</evidence>
<keyword evidence="3 10" id="KW-0716">Sensory transduction</keyword>
<dbReference type="GO" id="GO:0004984">
    <property type="term" value="F:olfactory receptor activity"/>
    <property type="evidence" value="ECO:0007669"/>
    <property type="project" value="InterPro"/>
</dbReference>
<evidence type="ECO:0000256" key="10">
    <source>
        <dbReference type="RuleBase" id="RU351113"/>
    </source>
</evidence>
<keyword evidence="6 10" id="KW-1133">Transmembrane helix</keyword>
<dbReference type="Proteomes" id="UP000002320">
    <property type="component" value="Unassembled WGS sequence"/>
</dbReference>
<dbReference type="PANTHER" id="PTHR21137:SF35">
    <property type="entry name" value="ODORANT RECEPTOR 19A-RELATED"/>
    <property type="match status" value="1"/>
</dbReference>
<accession>A0A1S4JGV7</accession>
<feature type="transmembrane region" description="Helical" evidence="10">
    <location>
        <begin position="172"/>
        <end position="194"/>
    </location>
</feature>
<feature type="transmembrane region" description="Helical" evidence="10">
    <location>
        <begin position="36"/>
        <end position="55"/>
    </location>
</feature>
<comment type="similarity">
    <text evidence="10">Belongs to the insect chemoreceptor superfamily. Heteromeric odorant receptor channel (TC 1.A.69) family.</text>
</comment>
<evidence type="ECO:0000256" key="9">
    <source>
        <dbReference type="ARBA" id="ARBA00023224"/>
    </source>
</evidence>
<keyword evidence="12" id="KW-1185">Reference proteome</keyword>
<evidence type="ECO:0000256" key="1">
    <source>
        <dbReference type="ARBA" id="ARBA00004651"/>
    </source>
</evidence>
<dbReference type="GO" id="GO:0005549">
    <property type="term" value="F:odorant binding"/>
    <property type="evidence" value="ECO:0007669"/>
    <property type="project" value="InterPro"/>
</dbReference>
<evidence type="ECO:0000256" key="4">
    <source>
        <dbReference type="ARBA" id="ARBA00022692"/>
    </source>
</evidence>
<comment type="caution">
    <text evidence="10">Lacks conserved residue(s) required for the propagation of feature annotation.</text>
</comment>